<proteinExistence type="predicted"/>
<dbReference type="OrthoDB" id="40334at2759"/>
<dbReference type="AlphaFoldDB" id="A0A6S7HIY8"/>
<evidence type="ECO:0000313" key="2">
    <source>
        <dbReference type="Proteomes" id="UP001152795"/>
    </source>
</evidence>
<dbReference type="Pfam" id="PF13911">
    <property type="entry name" value="AhpC-TSA_2"/>
    <property type="match status" value="1"/>
</dbReference>
<dbReference type="InterPro" id="IPR036249">
    <property type="entry name" value="Thioredoxin-like_sf"/>
</dbReference>
<keyword evidence="2" id="KW-1185">Reference proteome</keyword>
<dbReference type="EMBL" id="CACRXK020002581">
    <property type="protein sequence ID" value="CAB3995007.1"/>
    <property type="molecule type" value="Genomic_DNA"/>
</dbReference>
<gene>
    <name evidence="1" type="ORF">PACLA_8A071044</name>
</gene>
<dbReference type="Gene3D" id="3.40.30.10">
    <property type="entry name" value="Glutaredoxin"/>
    <property type="match status" value="1"/>
</dbReference>
<reference evidence="1" key="1">
    <citation type="submission" date="2020-04" db="EMBL/GenBank/DDBJ databases">
        <authorList>
            <person name="Alioto T."/>
            <person name="Alioto T."/>
            <person name="Gomez Garrido J."/>
        </authorList>
    </citation>
    <scope>NUCLEOTIDE SEQUENCE</scope>
    <source>
        <strain evidence="1">A484AB</strain>
    </source>
</reference>
<organism evidence="1 2">
    <name type="scientific">Paramuricea clavata</name>
    <name type="common">Red gorgonian</name>
    <name type="synonym">Violescent sea-whip</name>
    <dbReference type="NCBI Taxonomy" id="317549"/>
    <lineage>
        <taxon>Eukaryota</taxon>
        <taxon>Metazoa</taxon>
        <taxon>Cnidaria</taxon>
        <taxon>Anthozoa</taxon>
        <taxon>Octocorallia</taxon>
        <taxon>Malacalcyonacea</taxon>
        <taxon>Plexauridae</taxon>
        <taxon>Paramuricea</taxon>
    </lineage>
</organism>
<comment type="caution">
    <text evidence="1">The sequence shown here is derived from an EMBL/GenBank/DDBJ whole genome shotgun (WGS) entry which is preliminary data.</text>
</comment>
<dbReference type="Proteomes" id="UP001152795">
    <property type="component" value="Unassembled WGS sequence"/>
</dbReference>
<dbReference type="SUPFAM" id="SSF52833">
    <property type="entry name" value="Thioredoxin-like"/>
    <property type="match status" value="1"/>
</dbReference>
<protein>
    <submittedName>
        <fullName evidence="1">Uncharacterized protein</fullName>
    </submittedName>
</protein>
<evidence type="ECO:0000313" key="1">
    <source>
        <dbReference type="EMBL" id="CAB3995007.1"/>
    </source>
</evidence>
<sequence>MSDEEKKISEEEEVLNHLGAIETLSTLLNSLLEQAKQNVQESLETFVSDKVRQLGQAIGGYFKCFNALHVMTRQELESKWKACYQNRDVCETVDNLFEVEESWNDFLRNVDEKLDGGVVTGGPPVVVGSTAPLDITLFNIDTESPTTLSDFNIGSNNLLLNARQEFENIRTKVAVVSFGSQEKAIAWKKDTKCEFPMLLDADRRLYVALGLKRSVSKVWAISSLVYYAEQKLAGRKLLSMLDEDDPHQLGGDFIIDSTGKLVLVYQSKTSTDRPSPRVCLVCTSTLLYGTPLSTNQDELRPKLSFSLIPAQVSL</sequence>
<accession>A0A6S7HIY8</accession>
<dbReference type="InterPro" id="IPR032801">
    <property type="entry name" value="PXL2A/B/C"/>
</dbReference>
<name>A0A6S7HIY8_PARCT</name>